<feature type="region of interest" description="Disordered" evidence="1">
    <location>
        <begin position="247"/>
        <end position="276"/>
    </location>
</feature>
<dbReference type="EMBL" id="LR798417">
    <property type="protein sequence ID" value="CAB5229828.1"/>
    <property type="molecule type" value="Genomic_DNA"/>
</dbReference>
<dbReference type="Pfam" id="PF25680">
    <property type="entry name" value="Mom"/>
    <property type="match status" value="1"/>
</dbReference>
<name>A0A6J5S6U9_9CAUD</name>
<organism evidence="2">
    <name type="scientific">uncultured Caudovirales phage</name>
    <dbReference type="NCBI Taxonomy" id="2100421"/>
    <lineage>
        <taxon>Viruses</taxon>
        <taxon>Duplodnaviria</taxon>
        <taxon>Heunggongvirae</taxon>
        <taxon>Uroviricota</taxon>
        <taxon>Caudoviricetes</taxon>
        <taxon>Peduoviridae</taxon>
        <taxon>Maltschvirus</taxon>
        <taxon>Maltschvirus maltsch</taxon>
    </lineage>
</organism>
<dbReference type="InterPro" id="IPR057895">
    <property type="entry name" value="Mom"/>
</dbReference>
<protein>
    <recommendedName>
        <fullName evidence="4">NAT_SF domain containing protein</fullName>
    </recommendedName>
</protein>
<evidence type="ECO:0000313" key="3">
    <source>
        <dbReference type="EMBL" id="CAB5229828.1"/>
    </source>
</evidence>
<accession>A0A6J5S6U9</accession>
<sequence length="276" mass="30530">MSGNDRSPKDLRVEAISAADARRFIRAHHYSGKVDTRSALHMGVLWNGRLEGALQFGASIDKNKAIGLVRDTHWNGFMELHRMAFSDRLPRNSESRAISVVMRLIKKHAPHIEWILSYADATQCGDGSMYRASGFKLIGIKKNTSMWRMPDGEVLAKLVLEPGFSPGSTGPNSAKARYGKTGTETSTSFLKRIGAVQLPGFQIRYFYPLHADALSRLTVPVLPYSEIQRVKAGMYLGKPIDRSCDRSADSGTLIKPDEKGQCKSDPIALSTPLDHE</sequence>
<gene>
    <name evidence="2" type="ORF">UFOVP1389_41</name>
    <name evidence="3" type="ORF">UFOVP1566_23</name>
</gene>
<evidence type="ECO:0000256" key="1">
    <source>
        <dbReference type="SAM" id="MobiDB-lite"/>
    </source>
</evidence>
<evidence type="ECO:0008006" key="4">
    <source>
        <dbReference type="Google" id="ProtNLM"/>
    </source>
</evidence>
<evidence type="ECO:0000313" key="2">
    <source>
        <dbReference type="EMBL" id="CAB4204268.1"/>
    </source>
</evidence>
<proteinExistence type="predicted"/>
<reference evidence="2" key="1">
    <citation type="submission" date="2020-05" db="EMBL/GenBank/DDBJ databases">
        <authorList>
            <person name="Chiriac C."/>
            <person name="Salcher M."/>
            <person name="Ghai R."/>
            <person name="Kavagutti S V."/>
        </authorList>
    </citation>
    <scope>NUCLEOTIDE SEQUENCE</scope>
</reference>
<dbReference type="EMBL" id="LR797342">
    <property type="protein sequence ID" value="CAB4204268.1"/>
    <property type="molecule type" value="Genomic_DNA"/>
</dbReference>